<organism evidence="1">
    <name type="scientific">Arundo donax</name>
    <name type="common">Giant reed</name>
    <name type="synonym">Donax arundinaceus</name>
    <dbReference type="NCBI Taxonomy" id="35708"/>
    <lineage>
        <taxon>Eukaryota</taxon>
        <taxon>Viridiplantae</taxon>
        <taxon>Streptophyta</taxon>
        <taxon>Embryophyta</taxon>
        <taxon>Tracheophyta</taxon>
        <taxon>Spermatophyta</taxon>
        <taxon>Magnoliopsida</taxon>
        <taxon>Liliopsida</taxon>
        <taxon>Poales</taxon>
        <taxon>Poaceae</taxon>
        <taxon>PACMAD clade</taxon>
        <taxon>Arundinoideae</taxon>
        <taxon>Arundineae</taxon>
        <taxon>Arundo</taxon>
    </lineage>
</organism>
<proteinExistence type="predicted"/>
<dbReference type="AlphaFoldDB" id="A0A0A8YNN3"/>
<accession>A0A0A8YNN3</accession>
<protein>
    <submittedName>
        <fullName evidence="1">Uncharacterized protein</fullName>
    </submittedName>
</protein>
<sequence length="18" mass="2238">MLFYDPSRNSYKFTRALK</sequence>
<evidence type="ECO:0000313" key="1">
    <source>
        <dbReference type="EMBL" id="JAD27383.1"/>
    </source>
</evidence>
<name>A0A0A8YNN3_ARUDO</name>
<reference evidence="1" key="1">
    <citation type="submission" date="2014-09" db="EMBL/GenBank/DDBJ databases">
        <authorList>
            <person name="Magalhaes I.L.F."/>
            <person name="Oliveira U."/>
            <person name="Santos F.R."/>
            <person name="Vidigal T.H.D.A."/>
            <person name="Brescovit A.D."/>
            <person name="Santos A.J."/>
        </authorList>
    </citation>
    <scope>NUCLEOTIDE SEQUENCE</scope>
    <source>
        <tissue evidence="1">Shoot tissue taken approximately 20 cm above the soil surface</tissue>
    </source>
</reference>
<dbReference type="EMBL" id="GBRH01270512">
    <property type="protein sequence ID" value="JAD27383.1"/>
    <property type="molecule type" value="Transcribed_RNA"/>
</dbReference>
<reference evidence="1" key="2">
    <citation type="journal article" date="2015" name="Data Brief">
        <title>Shoot transcriptome of the giant reed, Arundo donax.</title>
        <authorList>
            <person name="Barrero R.A."/>
            <person name="Guerrero F.D."/>
            <person name="Moolhuijzen P."/>
            <person name="Goolsby J.A."/>
            <person name="Tidwell J."/>
            <person name="Bellgard S.E."/>
            <person name="Bellgard M.I."/>
        </authorList>
    </citation>
    <scope>NUCLEOTIDE SEQUENCE</scope>
    <source>
        <tissue evidence="1">Shoot tissue taken approximately 20 cm above the soil surface</tissue>
    </source>
</reference>